<dbReference type="SMART" id="SM00382">
    <property type="entry name" value="AAA"/>
    <property type="match status" value="1"/>
</dbReference>
<comment type="similarity">
    <text evidence="1">Belongs to the ABC transporter superfamily.</text>
</comment>
<dbReference type="Gene3D" id="3.40.50.300">
    <property type="entry name" value="P-loop containing nucleotide triphosphate hydrolases"/>
    <property type="match status" value="1"/>
</dbReference>
<proteinExistence type="inferred from homology"/>
<dbReference type="GO" id="GO:0016887">
    <property type="term" value="F:ATP hydrolysis activity"/>
    <property type="evidence" value="ECO:0007669"/>
    <property type="project" value="InterPro"/>
</dbReference>
<dbReference type="InterPro" id="IPR027417">
    <property type="entry name" value="P-loop_NTPase"/>
</dbReference>
<reference evidence="6 7" key="1">
    <citation type="journal article" date="2016" name="Nat. Commun.">
        <title>Thousands of microbial genomes shed light on interconnected biogeochemical processes in an aquifer system.</title>
        <authorList>
            <person name="Anantharaman K."/>
            <person name="Brown C.T."/>
            <person name="Hug L.A."/>
            <person name="Sharon I."/>
            <person name="Castelle C.J."/>
            <person name="Probst A.J."/>
            <person name="Thomas B.C."/>
            <person name="Singh A."/>
            <person name="Wilkins M.J."/>
            <person name="Karaoz U."/>
            <person name="Brodie E.L."/>
            <person name="Williams K.H."/>
            <person name="Hubbard S.S."/>
            <person name="Banfield J.F."/>
        </authorList>
    </citation>
    <scope>NUCLEOTIDE SEQUENCE [LARGE SCALE GENOMIC DNA]</scope>
</reference>
<dbReference type="Pfam" id="PF00005">
    <property type="entry name" value="ABC_tran"/>
    <property type="match status" value="1"/>
</dbReference>
<sequence>MIDIVRVSKEYRFGRESFFALANISVKIEDGEYVAILGPSGSGKSTLMHLIGGLDRPTDGDLIVDNENLSELNDGELAEFRNKKVGFIFQSFNLIPNTSLYDNVSLPLVYSKHKLPDEKEKIRGLIDSVGLSHKTRNKPSQLSGGEQQRVAIARSLINDPQIILADEPTGNLDSKNGTEVMRILENLNKKGKTVIIVTHDQELAKETDRIIKLRDGKII</sequence>
<dbReference type="InterPro" id="IPR003439">
    <property type="entry name" value="ABC_transporter-like_ATP-bd"/>
</dbReference>
<protein>
    <submittedName>
        <fullName evidence="6">Macrolide ABC transporter ATP-binding protein</fullName>
    </submittedName>
</protein>
<dbReference type="PANTHER" id="PTHR42798">
    <property type="entry name" value="LIPOPROTEIN-RELEASING SYSTEM ATP-BINDING PROTEIN LOLD"/>
    <property type="match status" value="1"/>
</dbReference>
<keyword evidence="2" id="KW-0813">Transport</keyword>
<evidence type="ECO:0000313" key="6">
    <source>
        <dbReference type="EMBL" id="OGY32507.1"/>
    </source>
</evidence>
<evidence type="ECO:0000256" key="1">
    <source>
        <dbReference type="ARBA" id="ARBA00005417"/>
    </source>
</evidence>
<evidence type="ECO:0000256" key="3">
    <source>
        <dbReference type="ARBA" id="ARBA00022741"/>
    </source>
</evidence>
<evidence type="ECO:0000256" key="4">
    <source>
        <dbReference type="ARBA" id="ARBA00022840"/>
    </source>
</evidence>
<evidence type="ECO:0000313" key="7">
    <source>
        <dbReference type="Proteomes" id="UP000177718"/>
    </source>
</evidence>
<dbReference type="SUPFAM" id="SSF52540">
    <property type="entry name" value="P-loop containing nucleoside triphosphate hydrolases"/>
    <property type="match status" value="1"/>
</dbReference>
<dbReference type="CDD" id="cd03255">
    <property type="entry name" value="ABC_MJ0796_LolCDE_FtsE"/>
    <property type="match status" value="1"/>
</dbReference>
<evidence type="ECO:0000259" key="5">
    <source>
        <dbReference type="PROSITE" id="PS50893"/>
    </source>
</evidence>
<dbReference type="GO" id="GO:0022857">
    <property type="term" value="F:transmembrane transporter activity"/>
    <property type="evidence" value="ECO:0007669"/>
    <property type="project" value="UniProtKB-ARBA"/>
</dbReference>
<accession>A0A1G1WZD4</accession>
<gene>
    <name evidence="6" type="ORF">A3A61_02325</name>
</gene>
<organism evidence="6 7">
    <name type="scientific">Candidatus Woykebacteria bacterium RIFCSPLOWO2_01_FULL_43_14</name>
    <dbReference type="NCBI Taxonomy" id="1802605"/>
    <lineage>
        <taxon>Bacteria</taxon>
        <taxon>Candidatus Woykeibacteriota</taxon>
    </lineage>
</organism>
<dbReference type="PROSITE" id="PS00211">
    <property type="entry name" value="ABC_TRANSPORTER_1"/>
    <property type="match status" value="1"/>
</dbReference>
<dbReference type="FunFam" id="3.40.50.300:FF:000032">
    <property type="entry name" value="Export ABC transporter ATP-binding protein"/>
    <property type="match status" value="1"/>
</dbReference>
<dbReference type="PANTHER" id="PTHR42798:SF6">
    <property type="entry name" value="CELL DIVISION ATP-BINDING PROTEIN FTSE"/>
    <property type="match status" value="1"/>
</dbReference>
<dbReference type="Proteomes" id="UP000177718">
    <property type="component" value="Unassembled WGS sequence"/>
</dbReference>
<keyword evidence="4 6" id="KW-0067">ATP-binding</keyword>
<dbReference type="GO" id="GO:0005524">
    <property type="term" value="F:ATP binding"/>
    <property type="evidence" value="ECO:0007669"/>
    <property type="project" value="UniProtKB-KW"/>
</dbReference>
<feature type="domain" description="ABC transporter" evidence="5">
    <location>
        <begin position="5"/>
        <end position="219"/>
    </location>
</feature>
<keyword evidence="3" id="KW-0547">Nucleotide-binding</keyword>
<evidence type="ECO:0000256" key="2">
    <source>
        <dbReference type="ARBA" id="ARBA00022448"/>
    </source>
</evidence>
<dbReference type="InterPro" id="IPR017871">
    <property type="entry name" value="ABC_transporter-like_CS"/>
</dbReference>
<dbReference type="STRING" id="1802605.A3A61_02325"/>
<dbReference type="InterPro" id="IPR017911">
    <property type="entry name" value="MacB-like_ATP-bd"/>
</dbReference>
<comment type="caution">
    <text evidence="6">The sequence shown here is derived from an EMBL/GenBank/DDBJ whole genome shotgun (WGS) entry which is preliminary data.</text>
</comment>
<dbReference type="EMBL" id="MHDB01000012">
    <property type="protein sequence ID" value="OGY32507.1"/>
    <property type="molecule type" value="Genomic_DNA"/>
</dbReference>
<dbReference type="InterPro" id="IPR003593">
    <property type="entry name" value="AAA+_ATPase"/>
</dbReference>
<dbReference type="AlphaFoldDB" id="A0A1G1WZD4"/>
<name>A0A1G1WZD4_9BACT</name>
<dbReference type="GO" id="GO:0098796">
    <property type="term" value="C:membrane protein complex"/>
    <property type="evidence" value="ECO:0007669"/>
    <property type="project" value="UniProtKB-ARBA"/>
</dbReference>
<dbReference type="PROSITE" id="PS50893">
    <property type="entry name" value="ABC_TRANSPORTER_2"/>
    <property type="match status" value="1"/>
</dbReference>